<keyword evidence="3" id="KW-1185">Reference proteome</keyword>
<comment type="caution">
    <text evidence="2">The sequence shown here is derived from an EMBL/GenBank/DDBJ whole genome shotgun (WGS) entry which is preliminary data.</text>
</comment>
<gene>
    <name evidence="2" type="ORF">GEV33_013357</name>
</gene>
<dbReference type="Proteomes" id="UP000719412">
    <property type="component" value="Unassembled WGS sequence"/>
</dbReference>
<protein>
    <submittedName>
        <fullName evidence="2">Uncharacterized protein</fullName>
    </submittedName>
</protein>
<evidence type="ECO:0000256" key="1">
    <source>
        <dbReference type="SAM" id="MobiDB-lite"/>
    </source>
</evidence>
<reference evidence="2" key="1">
    <citation type="journal article" date="2020" name="J Insects Food Feed">
        <title>The yellow mealworm (Tenebrio molitor) genome: a resource for the emerging insects as food and feed industry.</title>
        <authorList>
            <person name="Eriksson T."/>
            <person name="Andere A."/>
            <person name="Kelstrup H."/>
            <person name="Emery V."/>
            <person name="Picard C."/>
        </authorList>
    </citation>
    <scope>NUCLEOTIDE SEQUENCE</scope>
    <source>
        <strain evidence="2">Stoneville</strain>
        <tissue evidence="2">Whole head</tissue>
    </source>
</reference>
<proteinExistence type="predicted"/>
<dbReference type="AlphaFoldDB" id="A0A8J6H8Y0"/>
<feature type="region of interest" description="Disordered" evidence="1">
    <location>
        <begin position="294"/>
        <end position="334"/>
    </location>
</feature>
<accession>A0A8J6H8Y0</accession>
<feature type="compositionally biased region" description="Acidic residues" evidence="1">
    <location>
        <begin position="384"/>
        <end position="446"/>
    </location>
</feature>
<evidence type="ECO:0000313" key="3">
    <source>
        <dbReference type="Proteomes" id="UP000719412"/>
    </source>
</evidence>
<name>A0A8J6H8Y0_TENMO</name>
<feature type="compositionally biased region" description="Basic and acidic residues" evidence="1">
    <location>
        <begin position="299"/>
        <end position="324"/>
    </location>
</feature>
<sequence>MCQRGLLARFDYCQIGGIERVYGAVWQAPNQLRVENKETVLSLCGPHGAQVKMGPRDFVSATTQVVIDWGNYTNKSIVKWMEMEESARTNRLACLMFITGGLAKAPWSVSSSRKGAPGVTISEVEVCEGAGTPPGLLVGHLSAICAASRPIRIPTPGCDPTGGGADPVHLHPKIRRILTPISTNHAGFPQITRPRRWRCTPLLFFSMSPCPHREHLRDFCQTVYDGDGFFSVADTDKVKLYLRLPVRIVDEQQVRDLHPGISSVTLPRQVSVVVLSGWCRISVCAEISTLVHRRGRRQGGREGTQKSAGRRQEDLRTPPEEERQGGVATIGGGMMGAGGFIRNPGWEILSGDDLMEDEYDNVVVFTDGLDTIWTAEDVMFLPPTDEEADEEDSFDDVDNEEDDDDDDDDDDDYVPSGSLDDEDFDIFDDDNAVEMSGDESTPELSN</sequence>
<feature type="region of interest" description="Disordered" evidence="1">
    <location>
        <begin position="382"/>
        <end position="446"/>
    </location>
</feature>
<evidence type="ECO:0000313" key="2">
    <source>
        <dbReference type="EMBL" id="KAH0809433.1"/>
    </source>
</evidence>
<dbReference type="EMBL" id="JABDTM020028146">
    <property type="protein sequence ID" value="KAH0809433.1"/>
    <property type="molecule type" value="Genomic_DNA"/>
</dbReference>
<reference evidence="2" key="2">
    <citation type="submission" date="2021-08" db="EMBL/GenBank/DDBJ databases">
        <authorList>
            <person name="Eriksson T."/>
        </authorList>
    </citation>
    <scope>NUCLEOTIDE SEQUENCE</scope>
    <source>
        <strain evidence="2">Stoneville</strain>
        <tissue evidence="2">Whole head</tissue>
    </source>
</reference>
<organism evidence="2 3">
    <name type="scientific">Tenebrio molitor</name>
    <name type="common">Yellow mealworm beetle</name>
    <dbReference type="NCBI Taxonomy" id="7067"/>
    <lineage>
        <taxon>Eukaryota</taxon>
        <taxon>Metazoa</taxon>
        <taxon>Ecdysozoa</taxon>
        <taxon>Arthropoda</taxon>
        <taxon>Hexapoda</taxon>
        <taxon>Insecta</taxon>
        <taxon>Pterygota</taxon>
        <taxon>Neoptera</taxon>
        <taxon>Endopterygota</taxon>
        <taxon>Coleoptera</taxon>
        <taxon>Polyphaga</taxon>
        <taxon>Cucujiformia</taxon>
        <taxon>Tenebrionidae</taxon>
        <taxon>Tenebrio</taxon>
    </lineage>
</organism>